<evidence type="ECO:0000256" key="3">
    <source>
        <dbReference type="ARBA" id="ARBA00022630"/>
    </source>
</evidence>
<evidence type="ECO:0000256" key="5">
    <source>
        <dbReference type="ARBA" id="ARBA00023002"/>
    </source>
</evidence>
<organism evidence="10 11">
    <name type="scientific">Bradyrhizobium campsiandrae</name>
    <dbReference type="NCBI Taxonomy" id="1729892"/>
    <lineage>
        <taxon>Bacteria</taxon>
        <taxon>Pseudomonadati</taxon>
        <taxon>Pseudomonadota</taxon>
        <taxon>Alphaproteobacteria</taxon>
        <taxon>Hyphomicrobiales</taxon>
        <taxon>Nitrobacteraceae</taxon>
        <taxon>Bradyrhizobium</taxon>
    </lineage>
</organism>
<evidence type="ECO:0000256" key="6">
    <source>
        <dbReference type="RuleBase" id="RU362125"/>
    </source>
</evidence>
<accession>A0ABR7U4S9</accession>
<keyword evidence="4 6" id="KW-0274">FAD</keyword>
<dbReference type="InterPro" id="IPR036250">
    <property type="entry name" value="AcylCo_DH-like_C"/>
</dbReference>
<keyword evidence="3 6" id="KW-0285">Flavoprotein</keyword>
<dbReference type="Pfam" id="PF02771">
    <property type="entry name" value="Acyl-CoA_dh_N"/>
    <property type="match status" value="1"/>
</dbReference>
<proteinExistence type="inferred from homology"/>
<dbReference type="Pfam" id="PF02770">
    <property type="entry name" value="Acyl-CoA_dh_M"/>
    <property type="match status" value="1"/>
</dbReference>
<evidence type="ECO:0000256" key="1">
    <source>
        <dbReference type="ARBA" id="ARBA00001974"/>
    </source>
</evidence>
<dbReference type="InterPro" id="IPR006091">
    <property type="entry name" value="Acyl-CoA_Oxase/DH_mid-dom"/>
</dbReference>
<evidence type="ECO:0000259" key="9">
    <source>
        <dbReference type="Pfam" id="PF02771"/>
    </source>
</evidence>
<comment type="cofactor">
    <cofactor evidence="1 6">
        <name>FAD</name>
        <dbReference type="ChEBI" id="CHEBI:57692"/>
    </cofactor>
</comment>
<evidence type="ECO:0000259" key="8">
    <source>
        <dbReference type="Pfam" id="PF02770"/>
    </source>
</evidence>
<dbReference type="Pfam" id="PF00441">
    <property type="entry name" value="Acyl-CoA_dh_1"/>
    <property type="match status" value="1"/>
</dbReference>
<dbReference type="PANTHER" id="PTHR43292:SF3">
    <property type="entry name" value="ACYL-COA DEHYDROGENASE FADE29"/>
    <property type="match status" value="1"/>
</dbReference>
<comment type="caution">
    <text evidence="10">The sequence shown here is derived from an EMBL/GenBank/DDBJ whole genome shotgun (WGS) entry which is preliminary data.</text>
</comment>
<dbReference type="Gene3D" id="1.10.540.10">
    <property type="entry name" value="Acyl-CoA dehydrogenase/oxidase, N-terminal domain"/>
    <property type="match status" value="1"/>
</dbReference>
<dbReference type="PANTHER" id="PTHR43292">
    <property type="entry name" value="ACYL-COA DEHYDROGENASE"/>
    <property type="match status" value="1"/>
</dbReference>
<dbReference type="InterPro" id="IPR013786">
    <property type="entry name" value="AcylCoA_DH/ox_N"/>
</dbReference>
<dbReference type="InterPro" id="IPR046373">
    <property type="entry name" value="Acyl-CoA_Oxase/DH_mid-dom_sf"/>
</dbReference>
<dbReference type="InterPro" id="IPR009075">
    <property type="entry name" value="AcylCo_DH/oxidase_C"/>
</dbReference>
<dbReference type="Gene3D" id="2.40.110.10">
    <property type="entry name" value="Butyryl-CoA Dehydrogenase, subunit A, domain 2"/>
    <property type="match status" value="1"/>
</dbReference>
<protein>
    <submittedName>
        <fullName evidence="10">Acyl-CoA dehydrogenase family protein</fullName>
    </submittedName>
</protein>
<feature type="domain" description="Acyl-CoA dehydrogenase/oxidase N-terminal" evidence="9">
    <location>
        <begin position="9"/>
        <end position="122"/>
    </location>
</feature>
<dbReference type="EMBL" id="JAATTO010000015">
    <property type="protein sequence ID" value="MBC9978985.1"/>
    <property type="molecule type" value="Genomic_DNA"/>
</dbReference>
<dbReference type="SUPFAM" id="SSF56645">
    <property type="entry name" value="Acyl-CoA dehydrogenase NM domain-like"/>
    <property type="match status" value="1"/>
</dbReference>
<keyword evidence="5 6" id="KW-0560">Oxidoreductase</keyword>
<reference evidence="10 11" key="1">
    <citation type="journal article" date="2020" name="Arch. Microbiol.">
        <title>Bradyrhizobium campsiandrae sp. nov., a nitrogen-fixing bacterial strain isolated from a native leguminous tree from the Amazon adapted to flooded conditions.</title>
        <authorList>
            <person name="Cabral Michel D."/>
            <person name="Martins da Costa E."/>
            <person name="Azarias Guimaraes A."/>
            <person name="Soares de Carvalho T."/>
            <person name="Santos de Castro Caputo P."/>
            <person name="Willems A."/>
            <person name="de Souza Moreira F.M."/>
        </authorList>
    </citation>
    <scope>NUCLEOTIDE SEQUENCE [LARGE SCALE GENOMIC DNA]</scope>
    <source>
        <strain evidence="11">INPA 384B</strain>
    </source>
</reference>
<evidence type="ECO:0000313" key="11">
    <source>
        <dbReference type="Proteomes" id="UP000639516"/>
    </source>
</evidence>
<dbReference type="Proteomes" id="UP000639516">
    <property type="component" value="Unassembled WGS sequence"/>
</dbReference>
<name>A0ABR7U4S9_9BRAD</name>
<dbReference type="Gene3D" id="1.20.140.10">
    <property type="entry name" value="Butyryl-CoA Dehydrogenase, subunit A, domain 3"/>
    <property type="match status" value="1"/>
</dbReference>
<evidence type="ECO:0000313" key="10">
    <source>
        <dbReference type="EMBL" id="MBC9978985.1"/>
    </source>
</evidence>
<evidence type="ECO:0000256" key="2">
    <source>
        <dbReference type="ARBA" id="ARBA00009347"/>
    </source>
</evidence>
<dbReference type="SUPFAM" id="SSF47203">
    <property type="entry name" value="Acyl-CoA dehydrogenase C-terminal domain-like"/>
    <property type="match status" value="1"/>
</dbReference>
<dbReference type="InterPro" id="IPR037069">
    <property type="entry name" value="AcylCoA_DH/ox_N_sf"/>
</dbReference>
<keyword evidence="11" id="KW-1185">Reference proteome</keyword>
<sequence>MDLAYGPKYRALQEEVRGFVRSHGHLSPRTGGGRKRPDKRALAWQHLLLQHGYFARNIPKEYGGFGLPLDVMELAIIADEFSSAGVSPGIMNQGISMLVPTLLEVGSKEQCAKWVGPTIRGEVIWCQGYSEPGSGSDLAAAKTHARVEDGHFIINGQKIWTSSAHFADMMFLLCRTETEKGKHGGLSYLLVPMSAPGIDVRPLVTMTGRAEFNETFLTDVRVPIDQIVMRRGDGWHVANVTLKYERLLLGDPNKLTYRLARVIELMKKTSLEGVPTIQIPEYRDRLLRIQGEVLASKFHGLRLLSEQAKGEESGVRRLIVKLNGTMIAYRLSSLAVDVLGAAGLPYEPKGEALEDDEATTWQIDNMYDIGLIIGGGSSNIQRNIIGERGLGLPREPTADIKLGPKE</sequence>
<dbReference type="RefSeq" id="WP_188103018.1">
    <property type="nucleotide sequence ID" value="NZ_JAANIH010000030.1"/>
</dbReference>
<comment type="similarity">
    <text evidence="2 6">Belongs to the acyl-CoA dehydrogenase family.</text>
</comment>
<gene>
    <name evidence="10" type="ORF">HA482_12290</name>
</gene>
<feature type="domain" description="Acyl-CoA dehydrogenase/oxidase C-terminal" evidence="7">
    <location>
        <begin position="232"/>
        <end position="389"/>
    </location>
</feature>
<evidence type="ECO:0000259" key="7">
    <source>
        <dbReference type="Pfam" id="PF00441"/>
    </source>
</evidence>
<dbReference type="InterPro" id="IPR009100">
    <property type="entry name" value="AcylCoA_DH/oxidase_NM_dom_sf"/>
</dbReference>
<dbReference type="InterPro" id="IPR052161">
    <property type="entry name" value="Mycobact_Acyl-CoA_DH"/>
</dbReference>
<evidence type="ECO:0000256" key="4">
    <source>
        <dbReference type="ARBA" id="ARBA00022827"/>
    </source>
</evidence>
<feature type="domain" description="Acyl-CoA oxidase/dehydrogenase middle" evidence="8">
    <location>
        <begin position="126"/>
        <end position="217"/>
    </location>
</feature>